<name>A0A7C9LB96_9RHOB</name>
<dbReference type="InterPro" id="IPR003423">
    <property type="entry name" value="OMP_efflux"/>
</dbReference>
<dbReference type="GO" id="GO:1990281">
    <property type="term" value="C:efflux pump complex"/>
    <property type="evidence" value="ECO:0007669"/>
    <property type="project" value="TreeGrafter"/>
</dbReference>
<dbReference type="Gene3D" id="1.20.1600.10">
    <property type="entry name" value="Outer membrane efflux proteins (OEP)"/>
    <property type="match status" value="1"/>
</dbReference>
<comment type="caution">
    <text evidence="8">The sequence shown here is derived from an EMBL/GenBank/DDBJ whole genome shotgun (WGS) entry which is preliminary data.</text>
</comment>
<keyword evidence="3" id="KW-0813">Transport</keyword>
<comment type="subcellular location">
    <subcellularLocation>
        <location evidence="1">Cell outer membrane</location>
    </subcellularLocation>
</comment>
<dbReference type="AlphaFoldDB" id="A0A7C9LB96"/>
<sequence length="473" mass="50663">MGLENIRHSARIGLTALIVAVGIPASAAAETLADAMASAYESRGLLQQNRALLRAADEDVAVAISGLRPIINWTANATRTAQRFRSNTTGGSIVTNSATTASVGLSLDLVLYDAGRTRMGVDAAKEAVLATRQALLGVEQNIFLQVVQAYMDVRSATEIVALRRNNVRVLTEELRAAKDRFEVGEVTRTDVAQSEARLAASRSALVQAEGDLAVAREFYAFAVGHRPNRLAPPAPTPSSARSLQDAKAIAMRNHPEMLRVKHAVAAADINARIAKAQEAPKISLTSRIGLQDTVGNNNFSESASVGIEMSGPIYQGGKISALQRQAIARRDAERANLHEVRANIAQNVGNAFAQIQVARAARDASQRQIRAAQVAFRGVREEATLGARTTLDVLNAEQELLDAKAGLITATSNETVASYSLLASMGLLTAEHLNLNVKQYDPAAYYNMVKTAPTRMSKQGQKLDRVLRALGKQ</sequence>
<evidence type="ECO:0000313" key="9">
    <source>
        <dbReference type="Proteomes" id="UP000483078"/>
    </source>
</evidence>
<dbReference type="GO" id="GO:0015562">
    <property type="term" value="F:efflux transmembrane transporter activity"/>
    <property type="evidence" value="ECO:0007669"/>
    <property type="project" value="InterPro"/>
</dbReference>
<dbReference type="PANTHER" id="PTHR30026:SF22">
    <property type="entry name" value="OUTER MEMBRANE EFFLUX PROTEIN"/>
    <property type="match status" value="1"/>
</dbReference>
<reference evidence="8 9" key="1">
    <citation type="submission" date="2019-06" db="EMBL/GenBank/DDBJ databases">
        <title>Enrichment of Autotrophic Halophilic Microorganisms from Red Sea Brine Pool Using Microbial Electrosynthesis System.</title>
        <authorList>
            <person name="Alqahtani M.F."/>
            <person name="Bajracharya S."/>
            <person name="Katuri K.P."/>
            <person name="Ali M."/>
            <person name="Saikaly P.E."/>
        </authorList>
    </citation>
    <scope>NUCLEOTIDE SEQUENCE [LARGE SCALE GENOMIC DNA]</scope>
    <source>
        <strain evidence="8">MES6</strain>
    </source>
</reference>
<keyword evidence="7" id="KW-0998">Cell outer membrane</keyword>
<gene>
    <name evidence="8" type="ORF">FH759_09740</name>
</gene>
<dbReference type="GO" id="GO:0009279">
    <property type="term" value="C:cell outer membrane"/>
    <property type="evidence" value="ECO:0007669"/>
    <property type="project" value="UniProtKB-SubCell"/>
</dbReference>
<dbReference type="EMBL" id="VENJ01000012">
    <property type="protein sequence ID" value="MTJ04958.1"/>
    <property type="molecule type" value="Genomic_DNA"/>
</dbReference>
<organism evidence="8 9">
    <name type="scientific">Sediminimonas qiaohouensis</name>
    <dbReference type="NCBI Taxonomy" id="552061"/>
    <lineage>
        <taxon>Bacteria</taxon>
        <taxon>Pseudomonadati</taxon>
        <taxon>Pseudomonadota</taxon>
        <taxon>Alphaproteobacteria</taxon>
        <taxon>Rhodobacterales</taxon>
        <taxon>Roseobacteraceae</taxon>
        <taxon>Sediminimonas</taxon>
    </lineage>
</organism>
<evidence type="ECO:0000256" key="6">
    <source>
        <dbReference type="ARBA" id="ARBA00023136"/>
    </source>
</evidence>
<evidence type="ECO:0000256" key="1">
    <source>
        <dbReference type="ARBA" id="ARBA00004442"/>
    </source>
</evidence>
<dbReference type="Proteomes" id="UP000483078">
    <property type="component" value="Unassembled WGS sequence"/>
</dbReference>
<keyword evidence="6" id="KW-0472">Membrane</keyword>
<dbReference type="SUPFAM" id="SSF56954">
    <property type="entry name" value="Outer membrane efflux proteins (OEP)"/>
    <property type="match status" value="1"/>
</dbReference>
<dbReference type="InterPro" id="IPR051906">
    <property type="entry name" value="TolC-like"/>
</dbReference>
<evidence type="ECO:0000256" key="2">
    <source>
        <dbReference type="ARBA" id="ARBA00007613"/>
    </source>
</evidence>
<evidence type="ECO:0000256" key="4">
    <source>
        <dbReference type="ARBA" id="ARBA00022452"/>
    </source>
</evidence>
<dbReference type="PANTHER" id="PTHR30026">
    <property type="entry name" value="OUTER MEMBRANE PROTEIN TOLC"/>
    <property type="match status" value="1"/>
</dbReference>
<keyword evidence="5" id="KW-0812">Transmembrane</keyword>
<dbReference type="InterPro" id="IPR010130">
    <property type="entry name" value="T1SS_OMP_TolC"/>
</dbReference>
<proteinExistence type="inferred from homology"/>
<dbReference type="RefSeq" id="WP_273249708.1">
    <property type="nucleotide sequence ID" value="NZ_VENJ01000012.1"/>
</dbReference>
<evidence type="ECO:0000313" key="8">
    <source>
        <dbReference type="EMBL" id="MTJ04958.1"/>
    </source>
</evidence>
<evidence type="ECO:0000256" key="3">
    <source>
        <dbReference type="ARBA" id="ARBA00022448"/>
    </source>
</evidence>
<dbReference type="GO" id="GO:0015288">
    <property type="term" value="F:porin activity"/>
    <property type="evidence" value="ECO:0007669"/>
    <property type="project" value="TreeGrafter"/>
</dbReference>
<evidence type="ECO:0000256" key="7">
    <source>
        <dbReference type="ARBA" id="ARBA00023237"/>
    </source>
</evidence>
<accession>A0A7C9LB96</accession>
<comment type="similarity">
    <text evidence="2">Belongs to the outer membrane factor (OMF) (TC 1.B.17) family.</text>
</comment>
<keyword evidence="4" id="KW-1134">Transmembrane beta strand</keyword>
<dbReference type="Pfam" id="PF02321">
    <property type="entry name" value="OEP"/>
    <property type="match status" value="2"/>
</dbReference>
<evidence type="ECO:0000256" key="5">
    <source>
        <dbReference type="ARBA" id="ARBA00022692"/>
    </source>
</evidence>
<dbReference type="NCBIfam" id="TIGR01844">
    <property type="entry name" value="type_I_sec_TolC"/>
    <property type="match status" value="1"/>
</dbReference>
<protein>
    <submittedName>
        <fullName evidence="8">TolC family outer membrane protein</fullName>
    </submittedName>
</protein>